<dbReference type="PhylomeDB" id="A0A0G4EFP0"/>
<proteinExistence type="predicted"/>
<organism evidence="1 2">
    <name type="scientific">Vitrella brassicaformis (strain CCMP3155)</name>
    <dbReference type="NCBI Taxonomy" id="1169540"/>
    <lineage>
        <taxon>Eukaryota</taxon>
        <taxon>Sar</taxon>
        <taxon>Alveolata</taxon>
        <taxon>Colpodellida</taxon>
        <taxon>Vitrellaceae</taxon>
        <taxon>Vitrella</taxon>
    </lineage>
</organism>
<evidence type="ECO:0000313" key="1">
    <source>
        <dbReference type="EMBL" id="CEL94224.1"/>
    </source>
</evidence>
<sequence>MCFVDVWRFHRALRDDIAMKQSLDGECFFSTLLDPPEEESGTKLTCPDSVTTVKDGFFDLYTPLVDSLEEDGDVAVVKFLDTTPVRLPGYVDKSIDITPAEYPVPEPHPPAIPASICGIVSRQNFLVVNEDGEREDVVKASLSGEGPDFVIDVAWEISIHPDSDDDFEDHVIFGFNNQECCSGTCPATEFFRTARTVRRYFTALARAAWTPTTSTTTERALYSSGLACLARRRARSY</sequence>
<dbReference type="Proteomes" id="UP000041254">
    <property type="component" value="Unassembled WGS sequence"/>
</dbReference>
<dbReference type="AlphaFoldDB" id="A0A0G4EFP0"/>
<name>A0A0G4EFP0_VITBC</name>
<dbReference type="EMBL" id="CDMY01000212">
    <property type="protein sequence ID" value="CEL94224.1"/>
    <property type="molecule type" value="Genomic_DNA"/>
</dbReference>
<keyword evidence="2" id="KW-1185">Reference proteome</keyword>
<dbReference type="InParanoid" id="A0A0G4EFP0"/>
<protein>
    <submittedName>
        <fullName evidence="1">Uncharacterized protein</fullName>
    </submittedName>
</protein>
<reference evidence="1 2" key="1">
    <citation type="submission" date="2014-11" db="EMBL/GenBank/DDBJ databases">
        <authorList>
            <person name="Zhu J."/>
            <person name="Qi W."/>
            <person name="Song R."/>
        </authorList>
    </citation>
    <scope>NUCLEOTIDE SEQUENCE [LARGE SCALE GENOMIC DNA]</scope>
</reference>
<dbReference type="VEuPathDB" id="CryptoDB:Vbra_7200"/>
<evidence type="ECO:0000313" key="2">
    <source>
        <dbReference type="Proteomes" id="UP000041254"/>
    </source>
</evidence>
<accession>A0A0G4EFP0</accession>
<gene>
    <name evidence="1" type="ORF">Vbra_7200</name>
</gene>